<protein>
    <recommendedName>
        <fullName evidence="6">Beta-xylanase</fullName>
        <ecNumber evidence="6">3.2.1.8</ecNumber>
    </recommendedName>
</protein>
<feature type="active site" description="Nucleophile" evidence="5">
    <location>
        <position position="261"/>
    </location>
</feature>
<comment type="caution">
    <text evidence="9">The sequence shown here is derived from an EMBL/GenBank/DDBJ whole genome shotgun (WGS) entry which is preliminary data.</text>
</comment>
<evidence type="ECO:0000256" key="1">
    <source>
        <dbReference type="ARBA" id="ARBA00022801"/>
    </source>
</evidence>
<feature type="chain" id="PRO_5029746909" description="Beta-xylanase" evidence="7">
    <location>
        <begin position="20"/>
        <end position="381"/>
    </location>
</feature>
<dbReference type="SMART" id="SM00633">
    <property type="entry name" value="Glyco_10"/>
    <property type="match status" value="1"/>
</dbReference>
<reference evidence="9 10" key="1">
    <citation type="submission" date="2019-08" db="EMBL/GenBank/DDBJ databases">
        <title>In-depth cultivation of the pig gut microbiome towards novel bacterial diversity and tailored functional studies.</title>
        <authorList>
            <person name="Wylensek D."/>
            <person name="Hitch T.C.A."/>
            <person name="Clavel T."/>
        </authorList>
    </citation>
    <scope>NUCLEOTIDE SEQUENCE [LARGE SCALE GENOMIC DNA]</scope>
    <source>
        <strain evidence="9 10">LKV-178-WT-2A</strain>
    </source>
</reference>
<evidence type="ECO:0000256" key="4">
    <source>
        <dbReference type="ARBA" id="ARBA00023326"/>
    </source>
</evidence>
<keyword evidence="1 6" id="KW-0378">Hydrolase</keyword>
<dbReference type="InterPro" id="IPR001000">
    <property type="entry name" value="GH10_dom"/>
</dbReference>
<dbReference type="PROSITE" id="PS00591">
    <property type="entry name" value="GH10_1"/>
    <property type="match status" value="1"/>
</dbReference>
<organism evidence="9 10">
    <name type="scientific">Hallella mizrahii</name>
    <dbReference type="NCBI Taxonomy" id="2606637"/>
    <lineage>
        <taxon>Bacteria</taxon>
        <taxon>Pseudomonadati</taxon>
        <taxon>Bacteroidota</taxon>
        <taxon>Bacteroidia</taxon>
        <taxon>Bacteroidales</taxon>
        <taxon>Prevotellaceae</taxon>
        <taxon>Hallella</taxon>
    </lineage>
</organism>
<keyword evidence="3 6" id="KW-0326">Glycosidase</keyword>
<dbReference type="PRINTS" id="PR00134">
    <property type="entry name" value="GLHYDRLASE10"/>
</dbReference>
<comment type="catalytic activity">
    <reaction evidence="6">
        <text>Endohydrolysis of (1-&gt;4)-beta-D-xylosidic linkages in xylans.</text>
        <dbReference type="EC" id="3.2.1.8"/>
    </reaction>
</comment>
<dbReference type="PANTHER" id="PTHR31490:SF90">
    <property type="entry name" value="ENDO-1,4-BETA-XYLANASE A"/>
    <property type="match status" value="1"/>
</dbReference>
<proteinExistence type="inferred from homology"/>
<dbReference type="InterPro" id="IPR031158">
    <property type="entry name" value="GH10_AS"/>
</dbReference>
<dbReference type="GO" id="GO:0045493">
    <property type="term" value="P:xylan catabolic process"/>
    <property type="evidence" value="ECO:0007669"/>
    <property type="project" value="UniProtKB-KW"/>
</dbReference>
<dbReference type="EMBL" id="VUNG01000007">
    <property type="protein sequence ID" value="MST83971.1"/>
    <property type="molecule type" value="Genomic_DNA"/>
</dbReference>
<dbReference type="Proteomes" id="UP000438914">
    <property type="component" value="Unassembled WGS sequence"/>
</dbReference>
<keyword evidence="4 6" id="KW-0624">Polysaccharide degradation</keyword>
<dbReference type="EC" id="3.2.1.8" evidence="6"/>
<evidence type="ECO:0000256" key="6">
    <source>
        <dbReference type="RuleBase" id="RU361174"/>
    </source>
</evidence>
<dbReference type="SUPFAM" id="SSF51445">
    <property type="entry name" value="(Trans)glycosidases"/>
    <property type="match status" value="1"/>
</dbReference>
<evidence type="ECO:0000256" key="5">
    <source>
        <dbReference type="PROSITE-ProRule" id="PRU10061"/>
    </source>
</evidence>
<evidence type="ECO:0000256" key="3">
    <source>
        <dbReference type="ARBA" id="ARBA00023295"/>
    </source>
</evidence>
<keyword evidence="10" id="KW-1185">Reference proteome</keyword>
<evidence type="ECO:0000313" key="9">
    <source>
        <dbReference type="EMBL" id="MST83971.1"/>
    </source>
</evidence>
<dbReference type="PROSITE" id="PS51760">
    <property type="entry name" value="GH10_2"/>
    <property type="match status" value="1"/>
</dbReference>
<feature type="domain" description="GH10" evidence="8">
    <location>
        <begin position="20"/>
        <end position="367"/>
    </location>
</feature>
<dbReference type="InterPro" id="IPR044846">
    <property type="entry name" value="GH10"/>
</dbReference>
<evidence type="ECO:0000313" key="10">
    <source>
        <dbReference type="Proteomes" id="UP000438914"/>
    </source>
</evidence>
<keyword evidence="9" id="KW-0858">Xylan degradation</keyword>
<dbReference type="GO" id="GO:0031176">
    <property type="term" value="F:endo-1,4-beta-xylanase activity"/>
    <property type="evidence" value="ECO:0007669"/>
    <property type="project" value="UniProtKB-EC"/>
</dbReference>
<gene>
    <name evidence="9" type="ORF">FYJ73_04695</name>
</gene>
<sequence>MKRNLLVALSLVATMAASAKDSTPTLKETVGKYFYIGAAVNTSCVWERNTVEANIVKDNFNSIVAENCMKGEIIHPEENRYDWRDADQTMTFAEKHGLTVFGHCLVWHSQPPRWMFTDDKGKPVTREVLIDRMYHHITTVVSHYRGRIKGWDVVNEAFNEDGTLRHTPYYNIIGPDYIELAFRFAHAADPNAELYYNDYNMSTPAKREGVCKLVRALKAKGIRIDAVGMQSHNGYNYPDLKQYEASIDSIAACGVKVQMTELDLNMLPNPKSFGGAEISQRYQYNKEYNPYVKGLDKKAQKVFDSRYLTLFDIYRRHAAQIERVTLWGVTDATSWLNDWPIPGRTNYPLLFDRAGKAKKVVKEIVKMYKPHPLTPLQRRGE</sequence>
<dbReference type="Pfam" id="PF00331">
    <property type="entry name" value="Glyco_hydro_10"/>
    <property type="match status" value="1"/>
</dbReference>
<dbReference type="PANTHER" id="PTHR31490">
    <property type="entry name" value="GLYCOSYL HYDROLASE"/>
    <property type="match status" value="1"/>
</dbReference>
<dbReference type="Gene3D" id="3.20.20.80">
    <property type="entry name" value="Glycosidases"/>
    <property type="match status" value="1"/>
</dbReference>
<evidence type="ECO:0000256" key="7">
    <source>
        <dbReference type="SAM" id="SignalP"/>
    </source>
</evidence>
<keyword evidence="2 6" id="KW-0119">Carbohydrate metabolism</keyword>
<evidence type="ECO:0000259" key="8">
    <source>
        <dbReference type="PROSITE" id="PS51760"/>
    </source>
</evidence>
<name>A0A7K0KDG8_9BACT</name>
<feature type="signal peptide" evidence="7">
    <location>
        <begin position="1"/>
        <end position="19"/>
    </location>
</feature>
<dbReference type="AlphaFoldDB" id="A0A7K0KDG8"/>
<accession>A0A7K0KDG8</accession>
<comment type="similarity">
    <text evidence="6">Belongs to the glycosyl hydrolase 10 (cellulase F) family.</text>
</comment>
<keyword evidence="7" id="KW-0732">Signal</keyword>
<dbReference type="InterPro" id="IPR017853">
    <property type="entry name" value="GH"/>
</dbReference>
<dbReference type="RefSeq" id="WP_419471130.1">
    <property type="nucleotide sequence ID" value="NZ_VUNG01000007.1"/>
</dbReference>
<evidence type="ECO:0000256" key="2">
    <source>
        <dbReference type="ARBA" id="ARBA00023277"/>
    </source>
</evidence>